<dbReference type="OrthoDB" id="5343383at2759"/>
<gene>
    <name evidence="1" type="ORF">FIE12Z_3348</name>
</gene>
<name>A0A395MXG1_9HYPO</name>
<proteinExistence type="predicted"/>
<evidence type="ECO:0000313" key="1">
    <source>
        <dbReference type="EMBL" id="RFN52417.1"/>
    </source>
</evidence>
<sequence>MPSSPQDDYSTTDIAATLLAFYQFLTTLHYDAKHLKIPPPEGWPGLDPLLDYLGRSEKVGEVMKHIPYFHNDCKSNIHYKSRLVDYPTLPRDCFEDVMDWRLNSDNRTWSTRRETFVDFYDFFPLALGRETWGRHMWLNVRDGEIMQEDNKVQDVEPVDLREYLNGLKQAYINLDLIPCRGKLIFEVIDFNELPEGQRVTEDEVIAQQGDWGTDLDIHYVKQLYRDCGWPDAFRRDEAFDAVDAIMDKIRDHRYEWETDDFDGGGEGHWC</sequence>
<comment type="caution">
    <text evidence="1">The sequence shown here is derived from an EMBL/GenBank/DDBJ whole genome shotgun (WGS) entry which is preliminary data.</text>
</comment>
<dbReference type="AlphaFoldDB" id="A0A395MXG1"/>
<dbReference type="Proteomes" id="UP000265631">
    <property type="component" value="Unassembled WGS sequence"/>
</dbReference>
<dbReference type="EMBL" id="PXXK01000067">
    <property type="protein sequence ID" value="RFN52417.1"/>
    <property type="molecule type" value="Genomic_DNA"/>
</dbReference>
<protein>
    <submittedName>
        <fullName evidence="1">Uncharacterized protein</fullName>
    </submittedName>
</protein>
<accession>A0A395MXG1</accession>
<organism evidence="1 2">
    <name type="scientific">Fusarium flagelliforme</name>
    <dbReference type="NCBI Taxonomy" id="2675880"/>
    <lineage>
        <taxon>Eukaryota</taxon>
        <taxon>Fungi</taxon>
        <taxon>Dikarya</taxon>
        <taxon>Ascomycota</taxon>
        <taxon>Pezizomycotina</taxon>
        <taxon>Sordariomycetes</taxon>
        <taxon>Hypocreomycetidae</taxon>
        <taxon>Hypocreales</taxon>
        <taxon>Nectriaceae</taxon>
        <taxon>Fusarium</taxon>
        <taxon>Fusarium incarnatum-equiseti species complex</taxon>
    </lineage>
</organism>
<keyword evidence="2" id="KW-1185">Reference proteome</keyword>
<reference evidence="1 2" key="1">
    <citation type="journal article" date="2018" name="PLoS Pathog.">
        <title>Evolution of structural diversity of trichothecenes, a family of toxins produced by plant pathogenic and entomopathogenic fungi.</title>
        <authorList>
            <person name="Proctor R.H."/>
            <person name="McCormick S.P."/>
            <person name="Kim H.S."/>
            <person name="Cardoza R.E."/>
            <person name="Stanley A.M."/>
            <person name="Lindo L."/>
            <person name="Kelly A."/>
            <person name="Brown D.W."/>
            <person name="Lee T."/>
            <person name="Vaughan M.M."/>
            <person name="Alexander N.J."/>
            <person name="Busman M."/>
            <person name="Gutierrez S."/>
        </authorList>
    </citation>
    <scope>NUCLEOTIDE SEQUENCE [LARGE SCALE GENOMIC DNA]</scope>
    <source>
        <strain evidence="1 2">NRRL 13405</strain>
    </source>
</reference>
<evidence type="ECO:0000313" key="2">
    <source>
        <dbReference type="Proteomes" id="UP000265631"/>
    </source>
</evidence>
<dbReference type="STRING" id="2594813.A0A395MXG1"/>